<keyword evidence="2" id="KW-1133">Transmembrane helix</keyword>
<protein>
    <recommendedName>
        <fullName evidence="5">H(+)-exporting diphosphatase</fullName>
    </recommendedName>
</protein>
<organism evidence="3 4">
    <name type="scientific">Prorocentrum cordatum</name>
    <dbReference type="NCBI Taxonomy" id="2364126"/>
    <lineage>
        <taxon>Eukaryota</taxon>
        <taxon>Sar</taxon>
        <taxon>Alveolata</taxon>
        <taxon>Dinophyceae</taxon>
        <taxon>Prorocentrales</taxon>
        <taxon>Prorocentraceae</taxon>
        <taxon>Prorocentrum</taxon>
    </lineage>
</organism>
<evidence type="ECO:0000313" key="3">
    <source>
        <dbReference type="EMBL" id="CAK0830850.1"/>
    </source>
</evidence>
<feature type="non-terminal residue" evidence="3">
    <location>
        <position position="86"/>
    </location>
</feature>
<feature type="non-terminal residue" evidence="3">
    <location>
        <position position="1"/>
    </location>
</feature>
<proteinExistence type="predicted"/>
<keyword evidence="2" id="KW-0812">Transmembrane</keyword>
<reference evidence="3" key="1">
    <citation type="submission" date="2023-10" db="EMBL/GenBank/DDBJ databases">
        <authorList>
            <person name="Chen Y."/>
            <person name="Shah S."/>
            <person name="Dougan E. K."/>
            <person name="Thang M."/>
            <person name="Chan C."/>
        </authorList>
    </citation>
    <scope>NUCLEOTIDE SEQUENCE [LARGE SCALE GENOMIC DNA]</scope>
</reference>
<dbReference type="Proteomes" id="UP001189429">
    <property type="component" value="Unassembled WGS sequence"/>
</dbReference>
<comment type="caution">
    <text evidence="3">The sequence shown here is derived from an EMBL/GenBank/DDBJ whole genome shotgun (WGS) entry which is preliminary data.</text>
</comment>
<keyword evidence="4" id="KW-1185">Reference proteome</keyword>
<dbReference type="EMBL" id="CAUYUJ010011049">
    <property type="protein sequence ID" value="CAK0830850.1"/>
    <property type="molecule type" value="Genomic_DNA"/>
</dbReference>
<feature type="region of interest" description="Disordered" evidence="1">
    <location>
        <begin position="1"/>
        <end position="37"/>
    </location>
</feature>
<name>A0ABN9SFS4_9DINO</name>
<evidence type="ECO:0000256" key="1">
    <source>
        <dbReference type="SAM" id="MobiDB-lite"/>
    </source>
</evidence>
<sequence>SPSTPPCPPPARPPRPPCAAAAPRVQRRPGASGFPPRGNVDVIGSMVLHGASFSLMTWVAFILAGFCASLVTNSLLQLLGMGAEKA</sequence>
<evidence type="ECO:0000313" key="4">
    <source>
        <dbReference type="Proteomes" id="UP001189429"/>
    </source>
</evidence>
<gene>
    <name evidence="3" type="ORF">PCOR1329_LOCUS29359</name>
</gene>
<keyword evidence="2" id="KW-0472">Membrane</keyword>
<feature type="compositionally biased region" description="Pro residues" evidence="1">
    <location>
        <begin position="1"/>
        <end position="17"/>
    </location>
</feature>
<accession>A0ABN9SFS4</accession>
<evidence type="ECO:0008006" key="5">
    <source>
        <dbReference type="Google" id="ProtNLM"/>
    </source>
</evidence>
<evidence type="ECO:0000256" key="2">
    <source>
        <dbReference type="SAM" id="Phobius"/>
    </source>
</evidence>
<feature type="transmembrane region" description="Helical" evidence="2">
    <location>
        <begin position="55"/>
        <end position="76"/>
    </location>
</feature>